<organism evidence="2 3">
    <name type="scientific">Smittium angustum</name>
    <dbReference type="NCBI Taxonomy" id="133377"/>
    <lineage>
        <taxon>Eukaryota</taxon>
        <taxon>Fungi</taxon>
        <taxon>Fungi incertae sedis</taxon>
        <taxon>Zoopagomycota</taxon>
        <taxon>Kickxellomycotina</taxon>
        <taxon>Harpellomycetes</taxon>
        <taxon>Harpellales</taxon>
        <taxon>Legeriomycetaceae</taxon>
        <taxon>Smittium</taxon>
    </lineage>
</organism>
<proteinExistence type="predicted"/>
<keyword evidence="3" id="KW-1185">Reference proteome</keyword>
<sequence length="136" mass="15275">TTFEQYNFGRFSSDTASTETNSTKVDIGDKIILAHDQVNKPGRVLDAIIRPYVARVNGTLVSTSFDIKTTTFKVSFIPKTNEIIEIEKEKSDDNDIIPFGEWVDKETGEQNSGVGLIAYVPIFHYKLNELDSRKSP</sequence>
<name>A0A2U1J060_SMIAN</name>
<feature type="non-terminal residue" evidence="2">
    <location>
        <position position="1"/>
    </location>
</feature>
<dbReference type="Pfam" id="PF18564">
    <property type="entry name" value="Glyco_hydro_5_C"/>
    <property type="match status" value="1"/>
</dbReference>
<gene>
    <name evidence="2" type="ORF">BB558_005558</name>
</gene>
<dbReference type="InterPro" id="IPR041036">
    <property type="entry name" value="GH5_C"/>
</dbReference>
<protein>
    <recommendedName>
        <fullName evidence="1">Glycoside hydrolase family 5 C-terminal domain-containing protein</fullName>
    </recommendedName>
</protein>
<comment type="caution">
    <text evidence="2">The sequence shown here is derived from an EMBL/GenBank/DDBJ whole genome shotgun (WGS) entry which is preliminary data.</text>
</comment>
<dbReference type="EMBL" id="MBFU01000549">
    <property type="protein sequence ID" value="PVZ98450.1"/>
    <property type="molecule type" value="Genomic_DNA"/>
</dbReference>
<evidence type="ECO:0000313" key="2">
    <source>
        <dbReference type="EMBL" id="PVZ98450.1"/>
    </source>
</evidence>
<reference evidence="2 3" key="1">
    <citation type="journal article" date="2018" name="MBio">
        <title>Comparative Genomics Reveals the Core Gene Toolbox for the Fungus-Insect Symbiosis.</title>
        <authorList>
            <person name="Wang Y."/>
            <person name="Stata M."/>
            <person name="Wang W."/>
            <person name="Stajich J.E."/>
            <person name="White M.M."/>
            <person name="Moncalvo J.M."/>
        </authorList>
    </citation>
    <scope>NUCLEOTIDE SEQUENCE [LARGE SCALE GENOMIC DNA]</scope>
    <source>
        <strain evidence="2 3">AUS-126-30</strain>
    </source>
</reference>
<feature type="domain" description="Glycoside hydrolase family 5 C-terminal" evidence="1">
    <location>
        <begin position="50"/>
        <end position="81"/>
    </location>
</feature>
<dbReference type="AlphaFoldDB" id="A0A2U1J060"/>
<accession>A0A2U1J060</accession>
<dbReference type="Proteomes" id="UP000245591">
    <property type="component" value="Unassembled WGS sequence"/>
</dbReference>
<evidence type="ECO:0000313" key="3">
    <source>
        <dbReference type="Proteomes" id="UP000245591"/>
    </source>
</evidence>
<evidence type="ECO:0000259" key="1">
    <source>
        <dbReference type="Pfam" id="PF18564"/>
    </source>
</evidence>